<evidence type="ECO:0000313" key="1">
    <source>
        <dbReference type="EMBL" id="GGJ36450.1"/>
    </source>
</evidence>
<organism evidence="1 2">
    <name type="scientific">Deinococcus roseus</name>
    <dbReference type="NCBI Taxonomy" id="392414"/>
    <lineage>
        <taxon>Bacteria</taxon>
        <taxon>Thermotogati</taxon>
        <taxon>Deinococcota</taxon>
        <taxon>Deinococci</taxon>
        <taxon>Deinococcales</taxon>
        <taxon>Deinococcaceae</taxon>
        <taxon>Deinococcus</taxon>
    </lineage>
</organism>
<dbReference type="PANTHER" id="PTHR31118">
    <property type="entry name" value="CYCLASE-LIKE PROTEIN 2"/>
    <property type="match status" value="1"/>
</dbReference>
<dbReference type="EMBL" id="BMOD01000007">
    <property type="protein sequence ID" value="GGJ36450.1"/>
    <property type="molecule type" value="Genomic_DNA"/>
</dbReference>
<accession>A0ABQ2CZM3</accession>
<dbReference type="SUPFAM" id="SSF102198">
    <property type="entry name" value="Putative cyclase"/>
    <property type="match status" value="1"/>
</dbReference>
<dbReference type="InterPro" id="IPR037175">
    <property type="entry name" value="KFase_sf"/>
</dbReference>
<dbReference type="Gene3D" id="3.50.30.50">
    <property type="entry name" value="Putative cyclase"/>
    <property type="match status" value="1"/>
</dbReference>
<sequence length="330" mass="36816">MNKTDSKHESYLFDSCEVSLYTRDMTEQTLNTQRRIQFDFEVDFSNGGGIQGQDFRLDLHTEDLSDEALADFIVKDLRLLMVREVRILNRKIIFEQHKRSAPAVPSDHATSKRYIDLSHTIVEGMVTLKGFPAPIICDFISREMAKSLYAEGTTFQMDRLEMVGNTGTYLDSPFHRYENGRDLSELELSELADLPAVVVRVTGTTGRAISKGAFQATDVKGKAVLVHTGWAQHWGTDPYFEGHPFLTEDAALYLKAQGAVLVGIDSLNIDDTSGGTRPVHSTLLGADILIVEHLRGLEQLPTSGFQFSAIPVKVKRMGTFPVRAFATLQE</sequence>
<dbReference type="PANTHER" id="PTHR31118:SF12">
    <property type="entry name" value="CYCLASE-LIKE PROTEIN 2"/>
    <property type="match status" value="1"/>
</dbReference>
<name>A0ABQ2CZM3_9DEIO</name>
<protein>
    <recommendedName>
        <fullName evidence="3">Cyclase</fullName>
    </recommendedName>
</protein>
<evidence type="ECO:0000313" key="2">
    <source>
        <dbReference type="Proteomes" id="UP000632222"/>
    </source>
</evidence>
<dbReference type="Proteomes" id="UP000632222">
    <property type="component" value="Unassembled WGS sequence"/>
</dbReference>
<gene>
    <name evidence="1" type="ORF">GCM10008938_23190</name>
</gene>
<reference evidence="2" key="1">
    <citation type="journal article" date="2019" name="Int. J. Syst. Evol. Microbiol.">
        <title>The Global Catalogue of Microorganisms (GCM) 10K type strain sequencing project: providing services to taxonomists for standard genome sequencing and annotation.</title>
        <authorList>
            <consortium name="The Broad Institute Genomics Platform"/>
            <consortium name="The Broad Institute Genome Sequencing Center for Infectious Disease"/>
            <person name="Wu L."/>
            <person name="Ma J."/>
        </authorList>
    </citation>
    <scope>NUCLEOTIDE SEQUENCE [LARGE SCALE GENOMIC DNA]</scope>
    <source>
        <strain evidence="2">JCM 14370</strain>
    </source>
</reference>
<dbReference type="InterPro" id="IPR007325">
    <property type="entry name" value="KFase/CYL"/>
</dbReference>
<comment type="caution">
    <text evidence="1">The sequence shown here is derived from an EMBL/GenBank/DDBJ whole genome shotgun (WGS) entry which is preliminary data.</text>
</comment>
<dbReference type="Pfam" id="PF04199">
    <property type="entry name" value="Cyclase"/>
    <property type="match status" value="1"/>
</dbReference>
<evidence type="ECO:0008006" key="3">
    <source>
        <dbReference type="Google" id="ProtNLM"/>
    </source>
</evidence>
<proteinExistence type="predicted"/>
<keyword evidence="2" id="KW-1185">Reference proteome</keyword>